<sequence>MSFAFVVACHSSSRSNTDAAISTAPVDTSLGGQWYLQPQLPSDTGAGKIPQIIFSATEDKFTGNTGCNQMTGMFTRKGDSLRFDERIISTRMACMGYNEKAFIDNLLRTNRFEIKNGVLMLMENETILSKWVRKLEDQPIKKA</sequence>
<comment type="caution">
    <text evidence="2">The sequence shown here is derived from an EMBL/GenBank/DDBJ whole genome shotgun (WGS) entry which is preliminary data.</text>
</comment>
<dbReference type="InterPro" id="IPR038670">
    <property type="entry name" value="HslJ-like_sf"/>
</dbReference>
<evidence type="ECO:0000313" key="2">
    <source>
        <dbReference type="EMBL" id="GGH81850.1"/>
    </source>
</evidence>
<protein>
    <recommendedName>
        <fullName evidence="1">DUF306 domain-containing protein</fullName>
    </recommendedName>
</protein>
<evidence type="ECO:0000259" key="1">
    <source>
        <dbReference type="Pfam" id="PF03724"/>
    </source>
</evidence>
<accession>A0A917J3F1</accession>
<feature type="domain" description="DUF306" evidence="1">
    <location>
        <begin position="31"/>
        <end position="125"/>
    </location>
</feature>
<organism evidence="2 3">
    <name type="scientific">Filimonas zeae</name>
    <dbReference type="NCBI Taxonomy" id="1737353"/>
    <lineage>
        <taxon>Bacteria</taxon>
        <taxon>Pseudomonadati</taxon>
        <taxon>Bacteroidota</taxon>
        <taxon>Chitinophagia</taxon>
        <taxon>Chitinophagales</taxon>
        <taxon>Chitinophagaceae</taxon>
        <taxon>Filimonas</taxon>
    </lineage>
</organism>
<proteinExistence type="predicted"/>
<keyword evidence="3" id="KW-1185">Reference proteome</keyword>
<dbReference type="InterPro" id="IPR005184">
    <property type="entry name" value="DUF306_Meta_HslJ"/>
</dbReference>
<dbReference type="PANTHER" id="PTHR35535">
    <property type="entry name" value="HEAT SHOCK PROTEIN HSLJ"/>
    <property type="match status" value="1"/>
</dbReference>
<dbReference type="Pfam" id="PF03724">
    <property type="entry name" value="META"/>
    <property type="match status" value="1"/>
</dbReference>
<gene>
    <name evidence="2" type="ORF">GCM10011379_54860</name>
</gene>
<dbReference type="Gene3D" id="2.40.128.270">
    <property type="match status" value="1"/>
</dbReference>
<dbReference type="PANTHER" id="PTHR35535:SF2">
    <property type="entry name" value="DUF306 DOMAIN-CONTAINING PROTEIN"/>
    <property type="match status" value="1"/>
</dbReference>
<reference evidence="2" key="1">
    <citation type="journal article" date="2014" name="Int. J. Syst. Evol. Microbiol.">
        <title>Complete genome sequence of Corynebacterium casei LMG S-19264T (=DSM 44701T), isolated from a smear-ripened cheese.</title>
        <authorList>
            <consortium name="US DOE Joint Genome Institute (JGI-PGF)"/>
            <person name="Walter F."/>
            <person name="Albersmeier A."/>
            <person name="Kalinowski J."/>
            <person name="Ruckert C."/>
        </authorList>
    </citation>
    <scope>NUCLEOTIDE SEQUENCE</scope>
    <source>
        <strain evidence="2">CGMCC 1.15290</strain>
    </source>
</reference>
<dbReference type="AlphaFoldDB" id="A0A917J3F1"/>
<dbReference type="Proteomes" id="UP000627292">
    <property type="component" value="Unassembled WGS sequence"/>
</dbReference>
<name>A0A917J3F1_9BACT</name>
<reference evidence="2" key="2">
    <citation type="submission" date="2020-09" db="EMBL/GenBank/DDBJ databases">
        <authorList>
            <person name="Sun Q."/>
            <person name="Zhou Y."/>
        </authorList>
    </citation>
    <scope>NUCLEOTIDE SEQUENCE</scope>
    <source>
        <strain evidence="2">CGMCC 1.15290</strain>
    </source>
</reference>
<dbReference type="InterPro" id="IPR053147">
    <property type="entry name" value="Hsp_HslJ-like"/>
</dbReference>
<evidence type="ECO:0000313" key="3">
    <source>
        <dbReference type="Proteomes" id="UP000627292"/>
    </source>
</evidence>
<dbReference type="EMBL" id="BMIB01000006">
    <property type="protein sequence ID" value="GGH81850.1"/>
    <property type="molecule type" value="Genomic_DNA"/>
</dbReference>